<evidence type="ECO:0000313" key="1">
    <source>
        <dbReference type="EMBL" id="GFU44069.1"/>
    </source>
</evidence>
<comment type="caution">
    <text evidence="1">The sequence shown here is derived from an EMBL/GenBank/DDBJ whole genome shotgun (WGS) entry which is preliminary data.</text>
</comment>
<reference evidence="1" key="1">
    <citation type="submission" date="2020-08" db="EMBL/GenBank/DDBJ databases">
        <title>Multicomponent nature underlies the extraordinary mechanical properties of spider dragline silk.</title>
        <authorList>
            <person name="Kono N."/>
            <person name="Nakamura H."/>
            <person name="Mori M."/>
            <person name="Yoshida Y."/>
            <person name="Ohtoshi R."/>
            <person name="Malay A.D."/>
            <person name="Moran D.A.P."/>
            <person name="Tomita M."/>
            <person name="Numata K."/>
            <person name="Arakawa K."/>
        </authorList>
    </citation>
    <scope>NUCLEOTIDE SEQUENCE</scope>
</reference>
<sequence>MLCIMEGGKPKRLTTSRAVLSPQRIQTLFPFRLKRASNASALDLVIRTLHDLFPPRLFFTQTWNKLFAQKRQKRQSIYFHRFPPIYWTLYFKEAGFYD</sequence>
<protein>
    <submittedName>
        <fullName evidence="1">Uncharacterized protein</fullName>
    </submittedName>
</protein>
<gene>
    <name evidence="1" type="ORF">NPIL_38181</name>
</gene>
<proteinExistence type="predicted"/>
<organism evidence="1 2">
    <name type="scientific">Nephila pilipes</name>
    <name type="common">Giant wood spider</name>
    <name type="synonym">Nephila maculata</name>
    <dbReference type="NCBI Taxonomy" id="299642"/>
    <lineage>
        <taxon>Eukaryota</taxon>
        <taxon>Metazoa</taxon>
        <taxon>Ecdysozoa</taxon>
        <taxon>Arthropoda</taxon>
        <taxon>Chelicerata</taxon>
        <taxon>Arachnida</taxon>
        <taxon>Araneae</taxon>
        <taxon>Araneomorphae</taxon>
        <taxon>Entelegynae</taxon>
        <taxon>Araneoidea</taxon>
        <taxon>Nephilidae</taxon>
        <taxon>Nephila</taxon>
    </lineage>
</organism>
<dbReference type="Proteomes" id="UP000887013">
    <property type="component" value="Unassembled WGS sequence"/>
</dbReference>
<name>A0A8X6QT55_NEPPI</name>
<accession>A0A8X6QT55</accession>
<keyword evidence="2" id="KW-1185">Reference proteome</keyword>
<dbReference type="EMBL" id="BMAW01132576">
    <property type="protein sequence ID" value="GFU44069.1"/>
    <property type="molecule type" value="Genomic_DNA"/>
</dbReference>
<evidence type="ECO:0000313" key="2">
    <source>
        <dbReference type="Proteomes" id="UP000887013"/>
    </source>
</evidence>
<dbReference type="AlphaFoldDB" id="A0A8X6QT55"/>